<name>A0AB34PNF1_CANAX</name>
<comment type="caution">
    <text evidence="2">The sequence shown here is derived from an EMBL/GenBank/DDBJ whole genome shotgun (WGS) entry which is preliminary data.</text>
</comment>
<keyword evidence="1" id="KW-0472">Membrane</keyword>
<organism evidence="2 3">
    <name type="scientific">Candida albicans P78048</name>
    <dbReference type="NCBI Taxonomy" id="1094989"/>
    <lineage>
        <taxon>Eukaryota</taxon>
        <taxon>Fungi</taxon>
        <taxon>Dikarya</taxon>
        <taxon>Ascomycota</taxon>
        <taxon>Saccharomycotina</taxon>
        <taxon>Pichiomycetes</taxon>
        <taxon>Debaryomycetaceae</taxon>
        <taxon>Candida/Lodderomyces clade</taxon>
        <taxon>Candida</taxon>
    </lineage>
</organism>
<evidence type="ECO:0000313" key="3">
    <source>
        <dbReference type="Proteomes" id="UP000030161"/>
    </source>
</evidence>
<keyword evidence="1" id="KW-0812">Transmembrane</keyword>
<dbReference type="EMBL" id="AJIX01000033">
    <property type="protein sequence ID" value="KGR07231.1"/>
    <property type="molecule type" value="Genomic_DNA"/>
</dbReference>
<proteinExistence type="predicted"/>
<dbReference type="Proteomes" id="UP000030161">
    <property type="component" value="Unassembled WGS sequence"/>
</dbReference>
<keyword evidence="1" id="KW-1133">Transmembrane helix</keyword>
<reference evidence="2 3" key="1">
    <citation type="submission" date="2013-12" db="EMBL/GenBank/DDBJ databases">
        <title>The Genome Sequence of Candida albicans P78048.</title>
        <authorList>
            <consortium name="The Broad Institute Genome Sequencing Platform"/>
            <consortium name="The Broad Institute Genome Sequencing Center for Infectious Disease"/>
            <person name="Cuomo C."/>
            <person name="Bennett R."/>
            <person name="Hirakawa M."/>
            <person name="Noverr M."/>
            <person name="Mitchell A."/>
            <person name="Young S.K."/>
            <person name="Zeng Q."/>
            <person name="Gargeya S."/>
            <person name="Fitzgerald M."/>
            <person name="Abouelleil A."/>
            <person name="Alvarado L."/>
            <person name="Berlin A.M."/>
            <person name="Chapman S.B."/>
            <person name="Dewar J."/>
            <person name="Goldberg J."/>
            <person name="Griggs A."/>
            <person name="Gujja S."/>
            <person name="Hansen M."/>
            <person name="Howarth C."/>
            <person name="Imamovic A."/>
            <person name="Larimer J."/>
            <person name="McCowan C."/>
            <person name="Murphy C."/>
            <person name="Pearson M."/>
            <person name="Priest M."/>
            <person name="Roberts A."/>
            <person name="Saif S."/>
            <person name="Shea T."/>
            <person name="Sykes S."/>
            <person name="Wortman J."/>
            <person name="Nusbaum C."/>
            <person name="Birren B."/>
        </authorList>
    </citation>
    <scope>NUCLEOTIDE SEQUENCE [LARGE SCALE GENOMIC DNA]</scope>
    <source>
        <strain evidence="2 3">P78048</strain>
    </source>
</reference>
<sequence>MDLIHPRQPQNLFLWLVGKLFRNHNGQISNVFLDLTPQTNAFGFGGGTLSDDVSSSSIGWWVSVAVVFFCRVQISHAFFLVLYRKWSKYRWPKLHVVQSTKLFVFCCSLLKNFNFDVIQFKRALLWRY</sequence>
<evidence type="ECO:0000313" key="2">
    <source>
        <dbReference type="EMBL" id="KGR07231.1"/>
    </source>
</evidence>
<protein>
    <submittedName>
        <fullName evidence="2">Uncharacterized protein</fullName>
    </submittedName>
</protein>
<gene>
    <name evidence="2" type="ORF">MG3_04507</name>
</gene>
<evidence type="ECO:0000256" key="1">
    <source>
        <dbReference type="SAM" id="Phobius"/>
    </source>
</evidence>
<feature type="transmembrane region" description="Helical" evidence="1">
    <location>
        <begin position="58"/>
        <end position="83"/>
    </location>
</feature>
<accession>A0AB34PNF1</accession>
<dbReference type="AlphaFoldDB" id="A0AB34PNF1"/>